<organism evidence="5 6">
    <name type="scientific">Nocardia terpenica</name>
    <dbReference type="NCBI Taxonomy" id="455432"/>
    <lineage>
        <taxon>Bacteria</taxon>
        <taxon>Bacillati</taxon>
        <taxon>Actinomycetota</taxon>
        <taxon>Actinomycetes</taxon>
        <taxon>Mycobacteriales</taxon>
        <taxon>Nocardiaceae</taxon>
        <taxon>Nocardia</taxon>
    </lineage>
</organism>
<dbReference type="Gene3D" id="3.40.30.120">
    <property type="match status" value="1"/>
</dbReference>
<dbReference type="InterPro" id="IPR002938">
    <property type="entry name" value="FAD-bd"/>
</dbReference>
<name>A0A6G9Z6I1_9NOCA</name>
<sequence length="502" mass="53774">MAEYDADVVVVGGGPTGLFLACELGLAGVDTVVLERDLDRSRQTKALNLQPRSAEVLQWRGLLDAMGESMYPPLPGGHYAGLPLDYSVLDTRFPYQIGIVQADVERALEADLARYGVQVRRGHTLVGLESGLGAADDRVTAVVATEGGEYRCTARYLVGSDGGRSTVRRATGVDFPGTEGRMPAVVCDITLARKPDGVAEEWALPVFDPTRPDFTFLLPLRNGVYRLVFGGEYLRDVDRDTPVTAADVQKALIDAFGPEIEVGEVRSGSRFIDAARQVSAYRTGRVFLAGDAAHIHAPLGGQGMNLGLQDAFNLGWKLAAAVQGWAAPDLLDTYHRERHPVAAAVLENTRAQGVLTWKDPDVLALRGAVGEMLAIPETNRMLAEKISGLAVRYDLGPGAGHRMPDLDLGDGTRVAELARDGRGLLLDATPEHRFASIAAGWGRRVRYHATDTAHLSAAAVLVRPDGYVCAAGDDPDGMTAALTAWFGPRAAESVPETRSRTT</sequence>
<evidence type="ECO:0000256" key="1">
    <source>
        <dbReference type="ARBA" id="ARBA00001974"/>
    </source>
</evidence>
<dbReference type="PANTHER" id="PTHR43004:SF19">
    <property type="entry name" value="BINDING MONOOXYGENASE, PUTATIVE (JCVI)-RELATED"/>
    <property type="match status" value="1"/>
</dbReference>
<evidence type="ECO:0000313" key="5">
    <source>
        <dbReference type="EMBL" id="QIS20766.1"/>
    </source>
</evidence>
<dbReference type="SUPFAM" id="SSF51905">
    <property type="entry name" value="FAD/NAD(P)-binding domain"/>
    <property type="match status" value="1"/>
</dbReference>
<dbReference type="Proteomes" id="UP000500953">
    <property type="component" value="Chromosome"/>
</dbReference>
<accession>A0A6G9Z6I1</accession>
<dbReference type="InterPro" id="IPR050641">
    <property type="entry name" value="RIFMO-like"/>
</dbReference>
<evidence type="ECO:0000256" key="2">
    <source>
        <dbReference type="ARBA" id="ARBA00022630"/>
    </source>
</evidence>
<evidence type="ECO:0000313" key="6">
    <source>
        <dbReference type="Proteomes" id="UP000500953"/>
    </source>
</evidence>
<reference evidence="5 6" key="1">
    <citation type="journal article" date="2019" name="ACS Chem. Biol.">
        <title>Identification and Mobilization of a Cryptic Antibiotic Biosynthesis Gene Locus from a Human-Pathogenic Nocardia Isolate.</title>
        <authorList>
            <person name="Herisse M."/>
            <person name="Ishida K."/>
            <person name="Porter J.L."/>
            <person name="Howden B."/>
            <person name="Hertweck C."/>
            <person name="Stinear T.P."/>
            <person name="Pidot S.J."/>
        </authorList>
    </citation>
    <scope>NUCLEOTIDE SEQUENCE [LARGE SCALE GENOMIC DNA]</scope>
    <source>
        <strain evidence="5 6">AUSMDU00012715</strain>
    </source>
</reference>
<dbReference type="PRINTS" id="PR00420">
    <property type="entry name" value="RNGMNOXGNASE"/>
</dbReference>
<dbReference type="Pfam" id="PF21274">
    <property type="entry name" value="Rng_hyd_C"/>
    <property type="match status" value="1"/>
</dbReference>
<dbReference type="AlphaFoldDB" id="A0A6G9Z6I1"/>
<dbReference type="Gene3D" id="3.50.50.60">
    <property type="entry name" value="FAD/NAD(P)-binding domain"/>
    <property type="match status" value="1"/>
</dbReference>
<dbReference type="RefSeq" id="WP_167488089.1">
    <property type="nucleotide sequence ID" value="NZ_CP046173.1"/>
</dbReference>
<dbReference type="Pfam" id="PF01494">
    <property type="entry name" value="FAD_binding_3"/>
    <property type="match status" value="1"/>
</dbReference>
<dbReference type="EMBL" id="CP046173">
    <property type="protein sequence ID" value="QIS20766.1"/>
    <property type="molecule type" value="Genomic_DNA"/>
</dbReference>
<dbReference type="Gene3D" id="3.30.70.2450">
    <property type="match status" value="1"/>
</dbReference>
<dbReference type="GO" id="GO:0071949">
    <property type="term" value="F:FAD binding"/>
    <property type="evidence" value="ECO:0007669"/>
    <property type="project" value="InterPro"/>
</dbReference>
<keyword evidence="2" id="KW-0285">Flavoprotein</keyword>
<evidence type="ECO:0000256" key="3">
    <source>
        <dbReference type="ARBA" id="ARBA00022827"/>
    </source>
</evidence>
<protein>
    <submittedName>
        <fullName evidence="5">FAD-dependent oxidoreductase</fullName>
    </submittedName>
</protein>
<dbReference type="PANTHER" id="PTHR43004">
    <property type="entry name" value="TRK SYSTEM POTASSIUM UPTAKE PROTEIN"/>
    <property type="match status" value="1"/>
</dbReference>
<proteinExistence type="predicted"/>
<gene>
    <name evidence="5" type="ORF">F6W96_23080</name>
</gene>
<dbReference type="InterPro" id="IPR036188">
    <property type="entry name" value="FAD/NAD-bd_sf"/>
</dbReference>
<comment type="cofactor">
    <cofactor evidence="1">
        <name>FAD</name>
        <dbReference type="ChEBI" id="CHEBI:57692"/>
    </cofactor>
</comment>
<feature type="domain" description="FAD-binding" evidence="4">
    <location>
        <begin position="5"/>
        <end position="349"/>
    </location>
</feature>
<evidence type="ECO:0000259" key="4">
    <source>
        <dbReference type="Pfam" id="PF01494"/>
    </source>
</evidence>
<keyword evidence="3" id="KW-0274">FAD</keyword>
<dbReference type="GO" id="GO:0016709">
    <property type="term" value="F:oxidoreductase activity, acting on paired donors, with incorporation or reduction of molecular oxygen, NAD(P)H as one donor, and incorporation of one atom of oxygen"/>
    <property type="evidence" value="ECO:0007669"/>
    <property type="project" value="UniProtKB-ARBA"/>
</dbReference>